<evidence type="ECO:0000256" key="2">
    <source>
        <dbReference type="ARBA" id="ARBA00023125"/>
    </source>
</evidence>
<evidence type="ECO:0000256" key="1">
    <source>
        <dbReference type="ARBA" id="ARBA00023015"/>
    </source>
</evidence>
<sequence>MNDSTLAVTAWEALFRAQVSVMRRLAAEFPDGEISLGDYDVLFTLSRAPGRSLRIRELAVSTLISQPSVSRLIDRLAARSLVAKHPDPDDGRGVIVELTDAGFAAFRRAAVRHMESIDRRVGTSLTAHELAQLARLCDKLRTGGD</sequence>
<keyword evidence="2" id="KW-0238">DNA-binding</keyword>
<keyword evidence="3" id="KW-0804">Transcription</keyword>
<comment type="caution">
    <text evidence="4">The sequence shown here is derived from an EMBL/GenBank/DDBJ whole genome shotgun (WGS) entry which is preliminary data.</text>
</comment>
<dbReference type="GO" id="GO:0003700">
    <property type="term" value="F:DNA-binding transcription factor activity"/>
    <property type="evidence" value="ECO:0007669"/>
    <property type="project" value="InterPro"/>
</dbReference>
<dbReference type="PANTHER" id="PTHR33164:SF104">
    <property type="entry name" value="TRANSCRIPTIONAL REGULATORY PROTEIN"/>
    <property type="match status" value="1"/>
</dbReference>
<evidence type="ECO:0000313" key="4">
    <source>
        <dbReference type="EMBL" id="TFB80098.1"/>
    </source>
</evidence>
<dbReference type="PROSITE" id="PS50995">
    <property type="entry name" value="HTH_MARR_2"/>
    <property type="match status" value="1"/>
</dbReference>
<dbReference type="PANTHER" id="PTHR33164">
    <property type="entry name" value="TRANSCRIPTIONAL REGULATOR, MARR FAMILY"/>
    <property type="match status" value="1"/>
</dbReference>
<dbReference type="SUPFAM" id="SSF46785">
    <property type="entry name" value="Winged helix' DNA-binding domain"/>
    <property type="match status" value="1"/>
</dbReference>
<dbReference type="EMBL" id="SOFI01000003">
    <property type="protein sequence ID" value="TFB80098.1"/>
    <property type="molecule type" value="Genomic_DNA"/>
</dbReference>
<gene>
    <name evidence="4" type="ORF">E3N84_08600</name>
</gene>
<dbReference type="PROSITE" id="PS01117">
    <property type="entry name" value="HTH_MARR_1"/>
    <property type="match status" value="1"/>
</dbReference>
<dbReference type="InterPro" id="IPR023187">
    <property type="entry name" value="Tscrpt_reg_MarR-type_CS"/>
</dbReference>
<dbReference type="InterPro" id="IPR039422">
    <property type="entry name" value="MarR/SlyA-like"/>
</dbReference>
<organism evidence="4 5">
    <name type="scientific">Terrimesophilobacter mesophilus</name>
    <dbReference type="NCBI Taxonomy" id="433647"/>
    <lineage>
        <taxon>Bacteria</taxon>
        <taxon>Bacillati</taxon>
        <taxon>Actinomycetota</taxon>
        <taxon>Actinomycetes</taxon>
        <taxon>Micrococcales</taxon>
        <taxon>Microbacteriaceae</taxon>
        <taxon>Terrimesophilobacter</taxon>
    </lineage>
</organism>
<evidence type="ECO:0000256" key="3">
    <source>
        <dbReference type="ARBA" id="ARBA00023163"/>
    </source>
</evidence>
<name>A0A4V3I9M9_9MICO</name>
<protein>
    <submittedName>
        <fullName evidence="4">MarR family transcriptional regulator</fullName>
    </submittedName>
</protein>
<dbReference type="RefSeq" id="WP_104095966.1">
    <property type="nucleotide sequence ID" value="NZ_JACHBP010000001.1"/>
</dbReference>
<dbReference type="AlphaFoldDB" id="A0A4V3I9M9"/>
<dbReference type="InterPro" id="IPR036388">
    <property type="entry name" value="WH-like_DNA-bd_sf"/>
</dbReference>
<accession>A0A4V3I9M9</accession>
<keyword evidence="5" id="KW-1185">Reference proteome</keyword>
<dbReference type="Pfam" id="PF12802">
    <property type="entry name" value="MarR_2"/>
    <property type="match status" value="1"/>
</dbReference>
<dbReference type="OrthoDB" id="3178168at2"/>
<proteinExistence type="predicted"/>
<dbReference type="InterPro" id="IPR000835">
    <property type="entry name" value="HTH_MarR-typ"/>
</dbReference>
<dbReference type="InterPro" id="IPR036390">
    <property type="entry name" value="WH_DNA-bd_sf"/>
</dbReference>
<dbReference type="Gene3D" id="1.10.10.10">
    <property type="entry name" value="Winged helix-like DNA-binding domain superfamily/Winged helix DNA-binding domain"/>
    <property type="match status" value="1"/>
</dbReference>
<evidence type="ECO:0000313" key="5">
    <source>
        <dbReference type="Proteomes" id="UP000298488"/>
    </source>
</evidence>
<dbReference type="SMART" id="SM00347">
    <property type="entry name" value="HTH_MARR"/>
    <property type="match status" value="1"/>
</dbReference>
<dbReference type="PRINTS" id="PR00598">
    <property type="entry name" value="HTHMARR"/>
</dbReference>
<dbReference type="Proteomes" id="UP000298488">
    <property type="component" value="Unassembled WGS sequence"/>
</dbReference>
<reference evidence="4 5" key="1">
    <citation type="submission" date="2019-03" db="EMBL/GenBank/DDBJ databases">
        <title>Genomics of glacier-inhabiting Cryobacterium strains.</title>
        <authorList>
            <person name="Liu Q."/>
            <person name="Xin Y.-H."/>
        </authorList>
    </citation>
    <scope>NUCLEOTIDE SEQUENCE [LARGE SCALE GENOMIC DNA]</scope>
    <source>
        <strain evidence="4 5">CGMCC 1.10440</strain>
    </source>
</reference>
<keyword evidence="1" id="KW-0805">Transcription regulation</keyword>
<dbReference type="GO" id="GO:0003677">
    <property type="term" value="F:DNA binding"/>
    <property type="evidence" value="ECO:0007669"/>
    <property type="project" value="UniProtKB-KW"/>
</dbReference>
<dbReference type="GO" id="GO:0006950">
    <property type="term" value="P:response to stress"/>
    <property type="evidence" value="ECO:0007669"/>
    <property type="project" value="TreeGrafter"/>
</dbReference>